<name>K1SB06_9ZZZZ</name>
<proteinExistence type="predicted"/>
<feature type="non-terminal residue" evidence="1">
    <location>
        <position position="72"/>
    </location>
</feature>
<dbReference type="EMBL" id="AJWY01011494">
    <property type="protein sequence ID" value="EKC52609.1"/>
    <property type="molecule type" value="Genomic_DNA"/>
</dbReference>
<reference evidence="1" key="1">
    <citation type="journal article" date="2013" name="Environ. Microbiol.">
        <title>Microbiota from the distal guts of lean and obese adolescents exhibit partial functional redundancy besides clear differences in community structure.</title>
        <authorList>
            <person name="Ferrer M."/>
            <person name="Ruiz A."/>
            <person name="Lanza F."/>
            <person name="Haange S.B."/>
            <person name="Oberbach A."/>
            <person name="Till H."/>
            <person name="Bargiela R."/>
            <person name="Campoy C."/>
            <person name="Segura M.T."/>
            <person name="Richter M."/>
            <person name="von Bergen M."/>
            <person name="Seifert J."/>
            <person name="Suarez A."/>
        </authorList>
    </citation>
    <scope>NUCLEOTIDE SEQUENCE</scope>
</reference>
<organism evidence="1">
    <name type="scientific">human gut metagenome</name>
    <dbReference type="NCBI Taxonomy" id="408170"/>
    <lineage>
        <taxon>unclassified sequences</taxon>
        <taxon>metagenomes</taxon>
        <taxon>organismal metagenomes</taxon>
    </lineage>
</organism>
<gene>
    <name evidence="1" type="ORF">LEA_16805</name>
</gene>
<comment type="caution">
    <text evidence="1">The sequence shown here is derived from an EMBL/GenBank/DDBJ whole genome shotgun (WGS) entry which is preliminary data.</text>
</comment>
<accession>K1SB06</accession>
<protein>
    <submittedName>
        <fullName evidence="1">Bacterial extracellular solute-binding protein, family 5</fullName>
    </submittedName>
</protein>
<dbReference type="AlphaFoldDB" id="K1SB06"/>
<sequence length="72" mass="7316">MSTEDKYAAALNAALGYFEAAGYTVENGQVTAAPEGAAMEYTVNIGGSGNGDHPTFQVLTNAAAALKTIGFN</sequence>
<evidence type="ECO:0000313" key="1">
    <source>
        <dbReference type="EMBL" id="EKC52609.1"/>
    </source>
</evidence>